<name>A0A6J4JRR1_9CHLR</name>
<evidence type="ECO:0000259" key="3">
    <source>
        <dbReference type="Pfam" id="PF03816"/>
    </source>
</evidence>
<dbReference type="NCBIfam" id="TIGR00350">
    <property type="entry name" value="lytR_cpsA_psr"/>
    <property type="match status" value="1"/>
</dbReference>
<keyword evidence="2" id="KW-0812">Transmembrane</keyword>
<dbReference type="EMBL" id="CADCTK010000858">
    <property type="protein sequence ID" value="CAA9285276.1"/>
    <property type="molecule type" value="Genomic_DNA"/>
</dbReference>
<dbReference type="Gene3D" id="3.40.630.190">
    <property type="entry name" value="LCP protein"/>
    <property type="match status" value="1"/>
</dbReference>
<evidence type="ECO:0000313" key="4">
    <source>
        <dbReference type="EMBL" id="CAA9285276.1"/>
    </source>
</evidence>
<protein>
    <recommendedName>
        <fullName evidence="3">Cell envelope-related transcriptional attenuator domain-containing protein</fullName>
    </recommendedName>
</protein>
<feature type="domain" description="Cell envelope-related transcriptional attenuator" evidence="3">
    <location>
        <begin position="173"/>
        <end position="328"/>
    </location>
</feature>
<gene>
    <name evidence="4" type="ORF">AVDCRST_MAG26-3683</name>
</gene>
<reference evidence="4" key="1">
    <citation type="submission" date="2020-02" db="EMBL/GenBank/DDBJ databases">
        <authorList>
            <person name="Meier V. D."/>
        </authorList>
    </citation>
    <scope>NUCLEOTIDE SEQUENCE</scope>
    <source>
        <strain evidence="4">AVDCRST_MAG26</strain>
    </source>
</reference>
<keyword evidence="2" id="KW-1133">Transmembrane helix</keyword>
<dbReference type="PANTHER" id="PTHR33392:SF6">
    <property type="entry name" value="POLYISOPRENYL-TEICHOIC ACID--PEPTIDOGLYCAN TEICHOIC ACID TRANSFERASE TAGU"/>
    <property type="match status" value="1"/>
</dbReference>
<dbReference type="InterPro" id="IPR004474">
    <property type="entry name" value="LytR_CpsA_psr"/>
</dbReference>
<dbReference type="PANTHER" id="PTHR33392">
    <property type="entry name" value="POLYISOPRENYL-TEICHOIC ACID--PEPTIDOGLYCAN TEICHOIC ACID TRANSFERASE TAGU"/>
    <property type="match status" value="1"/>
</dbReference>
<sequence length="413" mass="44396">MEALSQPTRFVSVSRLRRSRVRAWLRRLRTWGLATLMLLNVGVGYWGIPLIEAWYNIQGMERLPTPATRSGAGRPPRAVTGVGALGAPARAASPLLPGAVTYGPPVPARIASVQPVMYGPSIPARIAPIQSVTYGPPIPTQTPTIEPTPGPAGAVTVLLLGVDRRAAEGRSGRSDAIVVVRLDPARGRVRLLSLPRDLWTTIPGVGEGKINSAYAIGEREGAGAALVRETVGQLLGIGIDYTAEIDFAGFRSVIDSLGGIAVDVPRELYDPRYPTEDYGYTVAHFLPGRQVMDGEQALMFSRMRHPDSDFERMRRQQLVLLAVAERLKERGVARNLAAANDLTAAVSPHIRSDMPPTLALRVLWGLRDVDSALVERTTVDSNLLMETNIGGAYALLDTTGVLRSLGANLVAAE</sequence>
<evidence type="ECO:0000256" key="1">
    <source>
        <dbReference type="ARBA" id="ARBA00006068"/>
    </source>
</evidence>
<dbReference type="InterPro" id="IPR050922">
    <property type="entry name" value="LytR/CpsA/Psr_CW_biosynth"/>
</dbReference>
<keyword evidence="2" id="KW-0472">Membrane</keyword>
<accession>A0A6J4JRR1</accession>
<feature type="transmembrane region" description="Helical" evidence="2">
    <location>
        <begin position="28"/>
        <end position="48"/>
    </location>
</feature>
<organism evidence="4">
    <name type="scientific">uncultured Chloroflexia bacterium</name>
    <dbReference type="NCBI Taxonomy" id="1672391"/>
    <lineage>
        <taxon>Bacteria</taxon>
        <taxon>Bacillati</taxon>
        <taxon>Chloroflexota</taxon>
        <taxon>Chloroflexia</taxon>
        <taxon>environmental samples</taxon>
    </lineage>
</organism>
<dbReference type="Pfam" id="PF03816">
    <property type="entry name" value="LytR_cpsA_psr"/>
    <property type="match status" value="1"/>
</dbReference>
<evidence type="ECO:0000256" key="2">
    <source>
        <dbReference type="SAM" id="Phobius"/>
    </source>
</evidence>
<proteinExistence type="inferred from homology"/>
<dbReference type="AlphaFoldDB" id="A0A6J4JRR1"/>
<comment type="similarity">
    <text evidence="1">Belongs to the LytR/CpsA/Psr (LCP) family.</text>
</comment>